<dbReference type="RefSeq" id="WP_069663422.1">
    <property type="nucleotide sequence ID" value="NZ_JBHUJJ010000001.1"/>
</dbReference>
<feature type="transmembrane region" description="Helical" evidence="1">
    <location>
        <begin position="124"/>
        <end position="143"/>
    </location>
</feature>
<evidence type="ECO:0000313" key="3">
    <source>
        <dbReference type="Proteomes" id="UP000095094"/>
    </source>
</evidence>
<sequence>MPIKNTIALIFLVILALNFFIRGIRYFYKSSKIAFSKDTYHTFLCENCTATYKLDGLTTKGKIKFAPTKKIDSIGKTKTMYKFTCPECGKYVYQQKIFDTTINKGMGLIRIQADQAQSENFKELFIKCILPTIIGAMFFRMFLF</sequence>
<gene>
    <name evidence="2" type="ORF">BCR25_18645</name>
</gene>
<evidence type="ECO:0000313" key="2">
    <source>
        <dbReference type="EMBL" id="OEG15767.1"/>
    </source>
</evidence>
<feature type="transmembrane region" description="Helical" evidence="1">
    <location>
        <begin position="6"/>
        <end position="28"/>
    </location>
</feature>
<keyword evidence="1" id="KW-0472">Membrane</keyword>
<reference evidence="3" key="1">
    <citation type="submission" date="2016-09" db="EMBL/GenBank/DDBJ databases">
        <authorList>
            <person name="Gulvik C.A."/>
        </authorList>
    </citation>
    <scope>NUCLEOTIDE SEQUENCE [LARGE SCALE GENOMIC DNA]</scope>
    <source>
        <strain evidence="3">LMG 8895</strain>
    </source>
</reference>
<keyword evidence="3" id="KW-1185">Reference proteome</keyword>
<dbReference type="Proteomes" id="UP000095094">
    <property type="component" value="Unassembled WGS sequence"/>
</dbReference>
<organism evidence="2 3">
    <name type="scientific">Enterococcus termitis</name>
    <dbReference type="NCBI Taxonomy" id="332950"/>
    <lineage>
        <taxon>Bacteria</taxon>
        <taxon>Bacillati</taxon>
        <taxon>Bacillota</taxon>
        <taxon>Bacilli</taxon>
        <taxon>Lactobacillales</taxon>
        <taxon>Enterococcaceae</taxon>
        <taxon>Enterococcus</taxon>
    </lineage>
</organism>
<protein>
    <submittedName>
        <fullName evidence="2">Uncharacterized protein</fullName>
    </submittedName>
</protein>
<keyword evidence="1" id="KW-1133">Transmembrane helix</keyword>
<keyword evidence="1" id="KW-0812">Transmembrane</keyword>
<evidence type="ECO:0000256" key="1">
    <source>
        <dbReference type="SAM" id="Phobius"/>
    </source>
</evidence>
<dbReference type="EMBL" id="MIJY01000014">
    <property type="protein sequence ID" value="OEG15767.1"/>
    <property type="molecule type" value="Genomic_DNA"/>
</dbReference>
<accession>A0A1E5GST6</accession>
<comment type="caution">
    <text evidence="2">The sequence shown here is derived from an EMBL/GenBank/DDBJ whole genome shotgun (WGS) entry which is preliminary data.</text>
</comment>
<proteinExistence type="predicted"/>
<dbReference type="OrthoDB" id="2194267at2"/>
<dbReference type="AlphaFoldDB" id="A0A1E5GST6"/>
<name>A0A1E5GST6_9ENTE</name>